<dbReference type="Pfam" id="PF04542">
    <property type="entry name" value="Sigma70_r2"/>
    <property type="match status" value="1"/>
</dbReference>
<dbReference type="InterPro" id="IPR013324">
    <property type="entry name" value="RNA_pol_sigma_r3/r4-like"/>
</dbReference>
<keyword evidence="2" id="KW-0805">Transcription regulation</keyword>
<keyword evidence="8" id="KW-1185">Reference proteome</keyword>
<dbReference type="InterPro" id="IPR014284">
    <property type="entry name" value="RNA_pol_sigma-70_dom"/>
</dbReference>
<dbReference type="InterPro" id="IPR013249">
    <property type="entry name" value="RNA_pol_sigma70_r4_t2"/>
</dbReference>
<feature type="domain" description="RNA polymerase sigma factor 70 region 4 type 2" evidence="6">
    <location>
        <begin position="121"/>
        <end position="165"/>
    </location>
</feature>
<evidence type="ECO:0000256" key="2">
    <source>
        <dbReference type="ARBA" id="ARBA00023015"/>
    </source>
</evidence>
<gene>
    <name evidence="7" type="ORF">SAMN04488544_1905</name>
</gene>
<keyword evidence="3" id="KW-0731">Sigma factor</keyword>
<dbReference type="NCBIfam" id="TIGR02937">
    <property type="entry name" value="sigma70-ECF"/>
    <property type="match status" value="1"/>
</dbReference>
<evidence type="ECO:0000259" key="6">
    <source>
        <dbReference type="Pfam" id="PF08281"/>
    </source>
</evidence>
<dbReference type="GO" id="GO:0003677">
    <property type="term" value="F:DNA binding"/>
    <property type="evidence" value="ECO:0007669"/>
    <property type="project" value="InterPro"/>
</dbReference>
<dbReference type="Gene3D" id="1.10.10.10">
    <property type="entry name" value="Winged helix-like DNA-binding domain superfamily/Winged helix DNA-binding domain"/>
    <property type="match status" value="1"/>
</dbReference>
<feature type="domain" description="RNA polymerase sigma-70 region 2" evidence="5">
    <location>
        <begin position="27"/>
        <end position="79"/>
    </location>
</feature>
<dbReference type="Gene3D" id="1.10.1740.10">
    <property type="match status" value="1"/>
</dbReference>
<dbReference type="InterPro" id="IPR036388">
    <property type="entry name" value="WH-like_DNA-bd_sf"/>
</dbReference>
<reference evidence="8" key="1">
    <citation type="submission" date="2016-10" db="EMBL/GenBank/DDBJ databases">
        <authorList>
            <person name="Varghese N."/>
            <person name="Submissions S."/>
        </authorList>
    </citation>
    <scope>NUCLEOTIDE SEQUENCE [LARGE SCALE GENOMIC DNA]</scope>
    <source>
        <strain evidence="8">DSM 21743</strain>
    </source>
</reference>
<comment type="similarity">
    <text evidence="1">Belongs to the sigma-70 factor family. ECF subfamily.</text>
</comment>
<dbReference type="InterPro" id="IPR039425">
    <property type="entry name" value="RNA_pol_sigma-70-like"/>
</dbReference>
<name>A0A1H2MEL8_9ACTN</name>
<evidence type="ECO:0000256" key="1">
    <source>
        <dbReference type="ARBA" id="ARBA00010641"/>
    </source>
</evidence>
<dbReference type="GO" id="GO:0006352">
    <property type="term" value="P:DNA-templated transcription initiation"/>
    <property type="evidence" value="ECO:0007669"/>
    <property type="project" value="InterPro"/>
</dbReference>
<evidence type="ECO:0000259" key="5">
    <source>
        <dbReference type="Pfam" id="PF04542"/>
    </source>
</evidence>
<evidence type="ECO:0000256" key="3">
    <source>
        <dbReference type="ARBA" id="ARBA00023082"/>
    </source>
</evidence>
<dbReference type="InterPro" id="IPR007627">
    <property type="entry name" value="RNA_pol_sigma70_r2"/>
</dbReference>
<dbReference type="Proteomes" id="UP000198825">
    <property type="component" value="Chromosome I"/>
</dbReference>
<dbReference type="EMBL" id="LT629799">
    <property type="protein sequence ID" value="SDU91524.1"/>
    <property type="molecule type" value="Genomic_DNA"/>
</dbReference>
<dbReference type="STRING" id="546874.SAMN04488544_1905"/>
<dbReference type="OrthoDB" id="261230at2"/>
<accession>A0A1H2MEL8</accession>
<evidence type="ECO:0000313" key="8">
    <source>
        <dbReference type="Proteomes" id="UP000198825"/>
    </source>
</evidence>
<dbReference type="RefSeq" id="WP_157719904.1">
    <property type="nucleotide sequence ID" value="NZ_LT629799.1"/>
</dbReference>
<dbReference type="GO" id="GO:0016987">
    <property type="term" value="F:sigma factor activity"/>
    <property type="evidence" value="ECO:0007669"/>
    <property type="project" value="UniProtKB-KW"/>
</dbReference>
<dbReference type="SUPFAM" id="SSF88659">
    <property type="entry name" value="Sigma3 and sigma4 domains of RNA polymerase sigma factors"/>
    <property type="match status" value="1"/>
</dbReference>
<proteinExistence type="inferred from homology"/>
<dbReference type="AlphaFoldDB" id="A0A1H2MEL8"/>
<evidence type="ECO:0000313" key="7">
    <source>
        <dbReference type="EMBL" id="SDU91524.1"/>
    </source>
</evidence>
<dbReference type="Pfam" id="PF08281">
    <property type="entry name" value="Sigma70_r4_2"/>
    <property type="match status" value="1"/>
</dbReference>
<dbReference type="InterPro" id="IPR013325">
    <property type="entry name" value="RNA_pol_sigma_r2"/>
</dbReference>
<dbReference type="PANTHER" id="PTHR43133">
    <property type="entry name" value="RNA POLYMERASE ECF-TYPE SIGMA FACTO"/>
    <property type="match status" value="1"/>
</dbReference>
<protein>
    <submittedName>
        <fullName evidence="7">RNA polymerase sigma-70 factor, ECF subfamily</fullName>
    </submittedName>
</protein>
<sequence length="182" mass="19519">MAAGRVDDGPSVVEALRDGDADALSELYDRWSPLVYSLALRSLGDVAAAEDVTKRVFTQLWTSRGTFDPARSSFSAWLVELACARIGELEQGGSTAPVGPGSVEKLSEGESGSMALAERLLLADELGHLDPEPQRVLRLVLDDVSPAEIAERTGMSLEDVKSQVASSLVQLRQRWEVAGDAH</sequence>
<dbReference type="SUPFAM" id="SSF88946">
    <property type="entry name" value="Sigma2 domain of RNA polymerase sigma factors"/>
    <property type="match status" value="1"/>
</dbReference>
<organism evidence="7 8">
    <name type="scientific">Microlunatus sagamiharensis</name>
    <dbReference type="NCBI Taxonomy" id="546874"/>
    <lineage>
        <taxon>Bacteria</taxon>
        <taxon>Bacillati</taxon>
        <taxon>Actinomycetota</taxon>
        <taxon>Actinomycetes</taxon>
        <taxon>Propionibacteriales</taxon>
        <taxon>Propionibacteriaceae</taxon>
        <taxon>Microlunatus</taxon>
    </lineage>
</organism>
<dbReference type="PANTHER" id="PTHR43133:SF62">
    <property type="entry name" value="RNA POLYMERASE SIGMA FACTOR SIGZ"/>
    <property type="match status" value="1"/>
</dbReference>
<evidence type="ECO:0000256" key="4">
    <source>
        <dbReference type="ARBA" id="ARBA00023163"/>
    </source>
</evidence>
<keyword evidence="4" id="KW-0804">Transcription</keyword>